<gene>
    <name evidence="7" type="ORF">HMPREF9020_00208</name>
</gene>
<dbReference type="InterPro" id="IPR040492">
    <property type="entry name" value="GlfT2_N"/>
</dbReference>
<dbReference type="SUPFAM" id="SSF53448">
    <property type="entry name" value="Nucleotide-diphospho-sugar transferases"/>
    <property type="match status" value="1"/>
</dbReference>
<evidence type="ECO:0000313" key="8">
    <source>
        <dbReference type="Proteomes" id="UP000005777"/>
    </source>
</evidence>
<proteinExistence type="inferred from homology"/>
<keyword evidence="8" id="KW-1185">Reference proteome</keyword>
<dbReference type="eggNOG" id="COG1216">
    <property type="taxonomic scope" value="Bacteria"/>
</dbReference>
<reference evidence="7 8" key="1">
    <citation type="submission" date="2012-01" db="EMBL/GenBank/DDBJ databases">
        <title>The Genome Sequence of Scardovia inopinata F0304.</title>
        <authorList>
            <consortium name="The Broad Institute Genome Sequencing Platform"/>
            <person name="Ward D."/>
            <person name="Earl A."/>
            <person name="Feldgarden M."/>
            <person name="Gevers D."/>
            <person name="Young S."/>
            <person name="Zeng Q."/>
            <person name="Koehrsen M."/>
            <person name="Alvarado L."/>
            <person name="Berlin A.M."/>
            <person name="Borenstein D."/>
            <person name="Chapman S.B."/>
            <person name="Chen Z."/>
            <person name="Engels R."/>
            <person name="Freedman E."/>
            <person name="Gellesch M."/>
            <person name="Goldberg J."/>
            <person name="Griggs A."/>
            <person name="Gujja S."/>
            <person name="Heilman E.R."/>
            <person name="Heiman D.I."/>
            <person name="Hepburn T.A."/>
            <person name="Howarth C."/>
            <person name="Jen D."/>
            <person name="Larson L."/>
            <person name="Mehta T."/>
            <person name="Park D."/>
            <person name="Pearson M."/>
            <person name="Richards J."/>
            <person name="Roberts A."/>
            <person name="Saif S."/>
            <person name="Shea T.D."/>
            <person name="Shenoy N."/>
            <person name="Sisk P."/>
            <person name="Stolte C."/>
            <person name="Sykes S.N."/>
            <person name="Walk T."/>
            <person name="White J."/>
            <person name="Yandava C."/>
            <person name="Izard J."/>
            <person name="Baranova O.V."/>
            <person name="Blanton J.M."/>
            <person name="Tanner A.C."/>
            <person name="Dewhirst F."/>
            <person name="Haas B."/>
            <person name="Nusbaum C."/>
            <person name="Birren B."/>
        </authorList>
    </citation>
    <scope>NUCLEOTIDE SEQUENCE [LARGE SCALE GENOMIC DNA]</scope>
    <source>
        <strain evidence="7 8">F0304</strain>
    </source>
</reference>
<dbReference type="Pfam" id="PF13641">
    <property type="entry name" value="Glyco_tranf_2_3"/>
    <property type="match status" value="1"/>
</dbReference>
<evidence type="ECO:0000259" key="6">
    <source>
        <dbReference type="Pfam" id="PF19320"/>
    </source>
</evidence>
<dbReference type="InterPro" id="IPR029044">
    <property type="entry name" value="Nucleotide-diphossugar_trans"/>
</dbReference>
<name>W5IHX4_SCAIO</name>
<keyword evidence="4" id="KW-0808">Transferase</keyword>
<organism evidence="7 8">
    <name type="scientific">Scardovia inopinata F0304</name>
    <dbReference type="NCBI Taxonomy" id="641146"/>
    <lineage>
        <taxon>Bacteria</taxon>
        <taxon>Bacillati</taxon>
        <taxon>Actinomycetota</taxon>
        <taxon>Actinomycetes</taxon>
        <taxon>Bifidobacteriales</taxon>
        <taxon>Bifidobacteriaceae</taxon>
        <taxon>Scardovia</taxon>
    </lineage>
</organism>
<comment type="pathway">
    <text evidence="1">Cell wall biogenesis; cell wall polysaccharide biosynthesis.</text>
</comment>
<dbReference type="PANTHER" id="PTHR43179">
    <property type="entry name" value="RHAMNOSYLTRANSFERASE WBBL"/>
    <property type="match status" value="1"/>
</dbReference>
<accession>W5IHX4</accession>
<evidence type="ECO:0000259" key="5">
    <source>
        <dbReference type="Pfam" id="PF17994"/>
    </source>
</evidence>
<dbReference type="GO" id="GO:0016757">
    <property type="term" value="F:glycosyltransferase activity"/>
    <property type="evidence" value="ECO:0007669"/>
    <property type="project" value="UniProtKB-KW"/>
</dbReference>
<feature type="domain" description="Galactofuranosyltransferase GlfT2 N-terminal" evidence="5">
    <location>
        <begin position="76"/>
        <end position="213"/>
    </location>
</feature>
<dbReference type="Pfam" id="PF19320">
    <property type="entry name" value="GlfT2_domain3"/>
    <property type="match status" value="2"/>
</dbReference>
<comment type="caution">
    <text evidence="7">The sequence shown here is derived from an EMBL/GenBank/DDBJ whole genome shotgun (WGS) entry which is preliminary data.</text>
</comment>
<dbReference type="AlphaFoldDB" id="W5IHX4"/>
<evidence type="ECO:0000256" key="3">
    <source>
        <dbReference type="ARBA" id="ARBA00022676"/>
    </source>
</evidence>
<evidence type="ECO:0000256" key="2">
    <source>
        <dbReference type="ARBA" id="ARBA00006739"/>
    </source>
</evidence>
<dbReference type="HOGENOM" id="CLU_019973_0_0_11"/>
<sequence length="734" mass="81831">MAERDEWEPVFRIVFPLSDAEQVMPLYAIDWTRPRVSEAAVATSGILPKVTLSGMDRGQFKELISQAAPKPVTCQDFTVESRTSIRIIPGGHISLCTFFNAFPASYWRRWTQVTSARLTVGVKGKGTLRVFRSTGRGLIYQAGADIPIDTAADTGDTADSGDTADTAGTDYDGEQIINCLVPFEGLMDGGYFWFDAQAAAESDLVISNAAWSVPAVSQVPSGRKSPTQSHMSFAMTTFNRASYCMNQLKILAQADDLRQRIDTIYCVDQGTDLVSHQPDFPSVSASLGSQLTYVRQGNLGGSGGYSRGMYEAVKAGKSDYLLLLDDDAICEPEAILRALQFEDYAIKPILVGGAMLHLDNRTMLYTQGERMDPRRMWNTPALGLDYNFDFAVQTLRDTPERHQRVDSDYNGWWMCLIPLEVIRTIGLSQPFFIKFDDMEFCLRAGKHGYPTVCLPGVAVWHQAWHDKDPTRGWEEYFIQRNRWISALLTYPDQPPRMWLENLRWDASVNLRFLYSALALHTIALKDILKGPQYIVDSLPTKLAQIRAFRSTFSDAQAQASFEDFPQPSRQMSEAGKAREDLTMKDYYRAVVGLMGRCAVSGIKAAGGVLGRRITMPLRRKKGGADAAPAHDAHKQAAVSRPDIAVPAKDASWSGIVLSKLNSALMTTPDGQGVSWVKRDDDLARRGMTENARLTVTIMKNWKKLSRLYRNYDMASCDVWEKIFAANPAVEDNKN</sequence>
<dbReference type="EMBL" id="ADCX01000002">
    <property type="protein sequence ID" value="EFG26586.1"/>
    <property type="molecule type" value="Genomic_DNA"/>
</dbReference>
<keyword evidence="3" id="KW-0328">Glycosyltransferase</keyword>
<feature type="domain" description="Galactofuranosyltransferase-2 C-terminal" evidence="6">
    <location>
        <begin position="510"/>
        <end position="582"/>
    </location>
</feature>
<evidence type="ECO:0000256" key="1">
    <source>
        <dbReference type="ARBA" id="ARBA00004776"/>
    </source>
</evidence>
<feature type="domain" description="Galactofuranosyltransferase-2 C-terminal" evidence="6">
    <location>
        <begin position="632"/>
        <end position="724"/>
    </location>
</feature>
<dbReference type="Proteomes" id="UP000005777">
    <property type="component" value="Unassembled WGS sequence"/>
</dbReference>
<dbReference type="InterPro" id="IPR045699">
    <property type="entry name" value="GlfT2_C"/>
</dbReference>
<evidence type="ECO:0000313" key="7">
    <source>
        <dbReference type="EMBL" id="EFG26586.1"/>
    </source>
</evidence>
<dbReference type="RefSeq" id="WP_006292548.1">
    <property type="nucleotide sequence ID" value="NZ_GG770225.1"/>
</dbReference>
<comment type="similarity">
    <text evidence="2">Belongs to the glycosyltransferase 2 family.</text>
</comment>
<dbReference type="PANTHER" id="PTHR43179:SF12">
    <property type="entry name" value="GALACTOFURANOSYLTRANSFERASE GLFT2"/>
    <property type="match status" value="1"/>
</dbReference>
<protein>
    <submittedName>
        <fullName evidence="7">Uncharacterized protein</fullName>
    </submittedName>
</protein>
<evidence type="ECO:0000256" key="4">
    <source>
        <dbReference type="ARBA" id="ARBA00022679"/>
    </source>
</evidence>
<dbReference type="Gene3D" id="3.90.550.60">
    <property type="match status" value="1"/>
</dbReference>
<dbReference type="Pfam" id="PF17994">
    <property type="entry name" value="Glft2_N"/>
    <property type="match status" value="1"/>
</dbReference>